<keyword evidence="2" id="KW-1185">Reference proteome</keyword>
<gene>
    <name evidence="1" type="ORF">SCUD_LOCUS1211</name>
</gene>
<evidence type="ECO:0000313" key="2">
    <source>
        <dbReference type="Proteomes" id="UP000279833"/>
    </source>
</evidence>
<name>A0A183JEU7_9TREM</name>
<evidence type="ECO:0000313" key="3">
    <source>
        <dbReference type="WBParaSite" id="SCUD_0000121001-mRNA-1"/>
    </source>
</evidence>
<evidence type="ECO:0000313" key="1">
    <source>
        <dbReference type="EMBL" id="VDO66220.1"/>
    </source>
</evidence>
<reference evidence="3" key="1">
    <citation type="submission" date="2016-06" db="UniProtKB">
        <authorList>
            <consortium name="WormBaseParasite"/>
        </authorList>
    </citation>
    <scope>IDENTIFICATION</scope>
</reference>
<proteinExistence type="predicted"/>
<dbReference type="EMBL" id="UZAK01000944">
    <property type="protein sequence ID" value="VDO66220.1"/>
    <property type="molecule type" value="Genomic_DNA"/>
</dbReference>
<dbReference type="Proteomes" id="UP000279833">
    <property type="component" value="Unassembled WGS sequence"/>
</dbReference>
<accession>A0A183JEU7</accession>
<organism evidence="3">
    <name type="scientific">Schistosoma curassoni</name>
    <dbReference type="NCBI Taxonomy" id="6186"/>
    <lineage>
        <taxon>Eukaryota</taxon>
        <taxon>Metazoa</taxon>
        <taxon>Spiralia</taxon>
        <taxon>Lophotrochozoa</taxon>
        <taxon>Platyhelminthes</taxon>
        <taxon>Trematoda</taxon>
        <taxon>Digenea</taxon>
        <taxon>Strigeidida</taxon>
        <taxon>Schistosomatoidea</taxon>
        <taxon>Schistosomatidae</taxon>
        <taxon>Schistosoma</taxon>
    </lineage>
</organism>
<dbReference type="WBParaSite" id="SCUD_0000121001-mRNA-1">
    <property type="protein sequence ID" value="SCUD_0000121001-mRNA-1"/>
    <property type="gene ID" value="SCUD_0000121001"/>
</dbReference>
<reference evidence="1 2" key="2">
    <citation type="submission" date="2018-11" db="EMBL/GenBank/DDBJ databases">
        <authorList>
            <consortium name="Pathogen Informatics"/>
        </authorList>
    </citation>
    <scope>NUCLEOTIDE SEQUENCE [LARGE SCALE GENOMIC DNA]</scope>
    <source>
        <strain evidence="1">Dakar</strain>
        <strain evidence="2">Dakar, Senegal</strain>
    </source>
</reference>
<dbReference type="AlphaFoldDB" id="A0A183JEU7"/>
<sequence length="91" mass="9998">MESIISFKNLKSLDPNVVVTPTEVSILGITGRKLSTRECCDLLIEDDNSSYMPCELLVSETGLSILGLKKLKRLKLEFSLPVSEETSGILP</sequence>
<protein>
    <submittedName>
        <fullName evidence="3">TFIIIC_sub6 domain-containing protein</fullName>
    </submittedName>
</protein>